<dbReference type="EMBL" id="JAGINP010000001">
    <property type="protein sequence ID" value="MBP2290269.1"/>
    <property type="molecule type" value="Genomic_DNA"/>
</dbReference>
<sequence>MIGAFLFNDLAAAAGSISLPTILEDRGMSAPGAAGARA</sequence>
<proteinExistence type="predicted"/>
<organism evidence="1 2">
    <name type="scientific">Azospirillum rugosum</name>
    <dbReference type="NCBI Taxonomy" id="416170"/>
    <lineage>
        <taxon>Bacteria</taxon>
        <taxon>Pseudomonadati</taxon>
        <taxon>Pseudomonadota</taxon>
        <taxon>Alphaproteobacteria</taxon>
        <taxon>Rhodospirillales</taxon>
        <taxon>Azospirillaceae</taxon>
        <taxon>Azospirillum</taxon>
    </lineage>
</organism>
<accession>A0ABS4SDM3</accession>
<gene>
    <name evidence="1" type="ORF">J2851_000006</name>
</gene>
<reference evidence="1 2" key="1">
    <citation type="submission" date="2021-03" db="EMBL/GenBank/DDBJ databases">
        <title>Genomic Encyclopedia of Type Strains, Phase III (KMG-III): the genomes of soil and plant-associated and newly described type strains.</title>
        <authorList>
            <person name="Whitman W."/>
        </authorList>
    </citation>
    <scope>NUCLEOTIDE SEQUENCE [LARGE SCALE GENOMIC DNA]</scope>
    <source>
        <strain evidence="1 2">IMMIB AFH-6</strain>
    </source>
</reference>
<evidence type="ECO:0000313" key="2">
    <source>
        <dbReference type="Proteomes" id="UP000781958"/>
    </source>
</evidence>
<comment type="caution">
    <text evidence="1">The sequence shown here is derived from an EMBL/GenBank/DDBJ whole genome shotgun (WGS) entry which is preliminary data.</text>
</comment>
<dbReference type="Proteomes" id="UP000781958">
    <property type="component" value="Unassembled WGS sequence"/>
</dbReference>
<keyword evidence="2" id="KW-1185">Reference proteome</keyword>
<name>A0ABS4SDM3_9PROT</name>
<protein>
    <submittedName>
        <fullName evidence="1">Uncharacterized protein</fullName>
    </submittedName>
</protein>
<evidence type="ECO:0000313" key="1">
    <source>
        <dbReference type="EMBL" id="MBP2290269.1"/>
    </source>
</evidence>